<sequence length="361" mass="38693">MDDIEAEPTRRSAPTLRDVARRAEVSVATASRALTSDYPVAESTRARVLRAVEDLNYAVTSRPPKRNQAASHIAMVVSDVVSPLRSHVATGVAEAAGDAGRLCSVYITGGDLQREEQVFARLEEQDDLDAVILVGGVELTDAYEQRMSAHARALHARGAQLVLCGRPPLPAGVPALVVEYDNRGGAYAATSHLLSLGHRRILTLTGPERSTTTIGRMAGYRSAHEDFGVELDPSLVIPCRADRSGGYQGCRQALADRLEFTAIFTHNDVMASGALAALRESGLTVPGDISLVGYDNIPVAQELSPPLTTVYMPHEEMGKAAVRLALERPEPGSGRERQLLGTHIVIRASVRPLPASHHPAQ</sequence>
<dbReference type="OrthoDB" id="3226810at2"/>
<dbReference type="PANTHER" id="PTHR30146">
    <property type="entry name" value="LACI-RELATED TRANSCRIPTIONAL REPRESSOR"/>
    <property type="match status" value="1"/>
</dbReference>
<evidence type="ECO:0000256" key="3">
    <source>
        <dbReference type="ARBA" id="ARBA00023163"/>
    </source>
</evidence>
<feature type="domain" description="HTH lacI-type" evidence="4">
    <location>
        <begin position="14"/>
        <end position="75"/>
    </location>
</feature>
<name>A0A4R0J7Q5_9ACTN</name>
<dbReference type="PANTHER" id="PTHR30146:SF153">
    <property type="entry name" value="LACTOSE OPERON REPRESSOR"/>
    <property type="match status" value="1"/>
</dbReference>
<dbReference type="InterPro" id="IPR028082">
    <property type="entry name" value="Peripla_BP_I"/>
</dbReference>
<dbReference type="SUPFAM" id="SSF47413">
    <property type="entry name" value="lambda repressor-like DNA-binding domains"/>
    <property type="match status" value="1"/>
</dbReference>
<dbReference type="InterPro" id="IPR000843">
    <property type="entry name" value="HTH_LacI"/>
</dbReference>
<dbReference type="RefSeq" id="WP_131519028.1">
    <property type="nucleotide sequence ID" value="NZ_SJKD01000015.1"/>
</dbReference>
<dbReference type="CDD" id="cd01392">
    <property type="entry name" value="HTH_LacI"/>
    <property type="match status" value="1"/>
</dbReference>
<dbReference type="InterPro" id="IPR010982">
    <property type="entry name" value="Lambda_DNA-bd_dom_sf"/>
</dbReference>
<keyword evidence="3" id="KW-0804">Transcription</keyword>
<evidence type="ECO:0000313" key="6">
    <source>
        <dbReference type="Proteomes" id="UP000293342"/>
    </source>
</evidence>
<gene>
    <name evidence="5" type="ORF">E0H75_40465</name>
</gene>
<reference evidence="5 6" key="1">
    <citation type="submission" date="2019-02" db="EMBL/GenBank/DDBJ databases">
        <title>Kribbella capetownensis sp. nov. and Kribbella speibonae sp. nov., isolated from soil.</title>
        <authorList>
            <person name="Curtis S.M."/>
            <person name="Norton I."/>
            <person name="Everest G.J."/>
            <person name="Meyers P.R."/>
        </authorList>
    </citation>
    <scope>NUCLEOTIDE SEQUENCE [LARGE SCALE GENOMIC DNA]</scope>
    <source>
        <strain evidence="5 6">YM53</strain>
    </source>
</reference>
<dbReference type="Pfam" id="PF00356">
    <property type="entry name" value="LacI"/>
    <property type="match status" value="1"/>
</dbReference>
<dbReference type="GO" id="GO:0003700">
    <property type="term" value="F:DNA-binding transcription factor activity"/>
    <property type="evidence" value="ECO:0007669"/>
    <property type="project" value="TreeGrafter"/>
</dbReference>
<protein>
    <submittedName>
        <fullName evidence="5">LacI family transcriptional regulator</fullName>
    </submittedName>
</protein>
<accession>A0A4R0J7Q5</accession>
<organism evidence="5 6">
    <name type="scientific">Kribbella capetownensis</name>
    <dbReference type="NCBI Taxonomy" id="1572659"/>
    <lineage>
        <taxon>Bacteria</taxon>
        <taxon>Bacillati</taxon>
        <taxon>Actinomycetota</taxon>
        <taxon>Actinomycetes</taxon>
        <taxon>Propionibacteriales</taxon>
        <taxon>Kribbellaceae</taxon>
        <taxon>Kribbella</taxon>
    </lineage>
</organism>
<dbReference type="AlphaFoldDB" id="A0A4R0J7Q5"/>
<dbReference type="SUPFAM" id="SSF53822">
    <property type="entry name" value="Periplasmic binding protein-like I"/>
    <property type="match status" value="1"/>
</dbReference>
<dbReference type="Gene3D" id="1.10.260.40">
    <property type="entry name" value="lambda repressor-like DNA-binding domains"/>
    <property type="match status" value="1"/>
</dbReference>
<dbReference type="EMBL" id="SJKD01000015">
    <property type="protein sequence ID" value="TCC37425.1"/>
    <property type="molecule type" value="Genomic_DNA"/>
</dbReference>
<keyword evidence="1" id="KW-0805">Transcription regulation</keyword>
<dbReference type="Gene3D" id="3.40.50.2300">
    <property type="match status" value="2"/>
</dbReference>
<dbReference type="CDD" id="cd06267">
    <property type="entry name" value="PBP1_LacI_sugar_binding-like"/>
    <property type="match status" value="1"/>
</dbReference>
<dbReference type="GO" id="GO:0000976">
    <property type="term" value="F:transcription cis-regulatory region binding"/>
    <property type="evidence" value="ECO:0007669"/>
    <property type="project" value="TreeGrafter"/>
</dbReference>
<evidence type="ECO:0000259" key="4">
    <source>
        <dbReference type="PROSITE" id="PS50932"/>
    </source>
</evidence>
<dbReference type="Pfam" id="PF13377">
    <property type="entry name" value="Peripla_BP_3"/>
    <property type="match status" value="1"/>
</dbReference>
<evidence type="ECO:0000256" key="1">
    <source>
        <dbReference type="ARBA" id="ARBA00023015"/>
    </source>
</evidence>
<dbReference type="Proteomes" id="UP000293342">
    <property type="component" value="Unassembled WGS sequence"/>
</dbReference>
<proteinExistence type="predicted"/>
<dbReference type="PROSITE" id="PS00356">
    <property type="entry name" value="HTH_LACI_1"/>
    <property type="match status" value="1"/>
</dbReference>
<keyword evidence="6" id="KW-1185">Reference proteome</keyword>
<evidence type="ECO:0000313" key="5">
    <source>
        <dbReference type="EMBL" id="TCC37425.1"/>
    </source>
</evidence>
<dbReference type="SMART" id="SM00354">
    <property type="entry name" value="HTH_LACI"/>
    <property type="match status" value="1"/>
</dbReference>
<comment type="caution">
    <text evidence="5">The sequence shown here is derived from an EMBL/GenBank/DDBJ whole genome shotgun (WGS) entry which is preliminary data.</text>
</comment>
<keyword evidence="2" id="KW-0238">DNA-binding</keyword>
<dbReference type="InterPro" id="IPR046335">
    <property type="entry name" value="LacI/GalR-like_sensor"/>
</dbReference>
<dbReference type="PROSITE" id="PS50932">
    <property type="entry name" value="HTH_LACI_2"/>
    <property type="match status" value="1"/>
</dbReference>
<evidence type="ECO:0000256" key="2">
    <source>
        <dbReference type="ARBA" id="ARBA00023125"/>
    </source>
</evidence>